<dbReference type="PANTHER" id="PTHR43280">
    <property type="entry name" value="ARAC-FAMILY TRANSCRIPTIONAL REGULATOR"/>
    <property type="match status" value="1"/>
</dbReference>
<dbReference type="PANTHER" id="PTHR43280:SF32">
    <property type="entry name" value="TRANSCRIPTIONAL REGULATORY PROTEIN"/>
    <property type="match status" value="1"/>
</dbReference>
<keyword evidence="6" id="KW-1185">Reference proteome</keyword>
<organism evidence="5 6">
    <name type="scientific">Parapedobacter luteus</name>
    <dbReference type="NCBI Taxonomy" id="623280"/>
    <lineage>
        <taxon>Bacteria</taxon>
        <taxon>Pseudomonadati</taxon>
        <taxon>Bacteroidota</taxon>
        <taxon>Sphingobacteriia</taxon>
        <taxon>Sphingobacteriales</taxon>
        <taxon>Sphingobacteriaceae</taxon>
        <taxon>Parapedobacter</taxon>
    </lineage>
</organism>
<accession>A0A1T4ZSL1</accession>
<reference evidence="5 6" key="1">
    <citation type="submission" date="2017-02" db="EMBL/GenBank/DDBJ databases">
        <authorList>
            <person name="Peterson S.W."/>
        </authorList>
    </citation>
    <scope>NUCLEOTIDE SEQUENCE [LARGE SCALE GENOMIC DNA]</scope>
    <source>
        <strain evidence="5 6">DSM 22899</strain>
    </source>
</reference>
<evidence type="ECO:0000259" key="4">
    <source>
        <dbReference type="PROSITE" id="PS01124"/>
    </source>
</evidence>
<dbReference type="Pfam" id="PF12833">
    <property type="entry name" value="HTH_18"/>
    <property type="match status" value="1"/>
</dbReference>
<dbReference type="InterPro" id="IPR018060">
    <property type="entry name" value="HTH_AraC"/>
</dbReference>
<dbReference type="EMBL" id="FUYS01000001">
    <property type="protein sequence ID" value="SKB25720.1"/>
    <property type="molecule type" value="Genomic_DNA"/>
</dbReference>
<keyword evidence="2 5" id="KW-0238">DNA-binding</keyword>
<dbReference type="SUPFAM" id="SSF46689">
    <property type="entry name" value="Homeodomain-like"/>
    <property type="match status" value="1"/>
</dbReference>
<proteinExistence type="predicted"/>
<sequence>MLYLQPMAQQGYPVYHIAGLGTFQPDVLVQPFAPYIDMHHKLHVPHRHSFYHMVYFTAGSGCHTIDFHRFEVRPFQLYAMIPGQVHHWDFRGNVDGYVLNFTASFFQSFLLRPDYLEEFAFFRGQAQQAVLDIPVSMRTGVTALFDEMVSLASSLDTLRIDQLRVRALTLFLELATLQEPAKPAPLSYNATLLRNFQKLVDKHFASLRLPKDYAALLYITPNHLNAICSDLLGQSAGEVIRERIILEAKRLLVNPELSVAAVADTLNFKDNSYFTKFFKKYTRTTPEAFRKALTADFG</sequence>
<gene>
    <name evidence="5" type="ORF">SAMN05660226_00016</name>
</gene>
<keyword evidence="1" id="KW-0805">Transcription regulation</keyword>
<keyword evidence="3" id="KW-0804">Transcription</keyword>
<evidence type="ECO:0000313" key="5">
    <source>
        <dbReference type="EMBL" id="SKB25720.1"/>
    </source>
</evidence>
<dbReference type="STRING" id="623280.SAMN05660226_00016"/>
<dbReference type="SUPFAM" id="SSF51215">
    <property type="entry name" value="Regulatory protein AraC"/>
    <property type="match status" value="1"/>
</dbReference>
<dbReference type="AlphaFoldDB" id="A0A1T4ZSL1"/>
<evidence type="ECO:0000256" key="1">
    <source>
        <dbReference type="ARBA" id="ARBA00023015"/>
    </source>
</evidence>
<dbReference type="RefSeq" id="WP_245826766.1">
    <property type="nucleotide sequence ID" value="NZ_FUYS01000001.1"/>
</dbReference>
<dbReference type="SMART" id="SM00342">
    <property type="entry name" value="HTH_ARAC"/>
    <property type="match status" value="1"/>
</dbReference>
<dbReference type="Gene3D" id="1.10.10.60">
    <property type="entry name" value="Homeodomain-like"/>
    <property type="match status" value="1"/>
</dbReference>
<evidence type="ECO:0000313" key="6">
    <source>
        <dbReference type="Proteomes" id="UP000190541"/>
    </source>
</evidence>
<dbReference type="Proteomes" id="UP000190541">
    <property type="component" value="Unassembled WGS sequence"/>
</dbReference>
<evidence type="ECO:0000256" key="2">
    <source>
        <dbReference type="ARBA" id="ARBA00023125"/>
    </source>
</evidence>
<name>A0A1T4ZSL1_9SPHI</name>
<dbReference type="Pfam" id="PF02311">
    <property type="entry name" value="AraC_binding"/>
    <property type="match status" value="1"/>
</dbReference>
<dbReference type="InterPro" id="IPR037923">
    <property type="entry name" value="HTH-like"/>
</dbReference>
<dbReference type="PROSITE" id="PS01124">
    <property type="entry name" value="HTH_ARAC_FAMILY_2"/>
    <property type="match status" value="1"/>
</dbReference>
<dbReference type="GO" id="GO:0003700">
    <property type="term" value="F:DNA-binding transcription factor activity"/>
    <property type="evidence" value="ECO:0007669"/>
    <property type="project" value="InterPro"/>
</dbReference>
<dbReference type="GO" id="GO:0043565">
    <property type="term" value="F:sequence-specific DNA binding"/>
    <property type="evidence" value="ECO:0007669"/>
    <property type="project" value="InterPro"/>
</dbReference>
<dbReference type="InterPro" id="IPR009057">
    <property type="entry name" value="Homeodomain-like_sf"/>
</dbReference>
<protein>
    <submittedName>
        <fullName evidence="5">AraC-type DNA-binding protein</fullName>
    </submittedName>
</protein>
<feature type="domain" description="HTH araC/xylS-type" evidence="4">
    <location>
        <begin position="194"/>
        <end position="292"/>
    </location>
</feature>
<dbReference type="InterPro" id="IPR003313">
    <property type="entry name" value="AraC-bd"/>
</dbReference>
<evidence type="ECO:0000256" key="3">
    <source>
        <dbReference type="ARBA" id="ARBA00023163"/>
    </source>
</evidence>